<name>A0A2U8QS33_9FLAO</name>
<feature type="chain" id="PRO_5016030794" description="Outer membrane protein beta-barrel domain-containing protein" evidence="1">
    <location>
        <begin position="24"/>
        <end position="202"/>
    </location>
</feature>
<keyword evidence="1" id="KW-0732">Signal</keyword>
<reference evidence="2 3" key="1">
    <citation type="submission" date="2018-05" db="EMBL/GenBank/DDBJ databases">
        <title>Flavobacterium sp. MEBiC07310.</title>
        <authorList>
            <person name="Baek K."/>
        </authorList>
    </citation>
    <scope>NUCLEOTIDE SEQUENCE [LARGE SCALE GENOMIC DNA]</scope>
    <source>
        <strain evidence="2 3">MEBiC07310</strain>
    </source>
</reference>
<dbReference type="Proteomes" id="UP000245429">
    <property type="component" value="Chromosome"/>
</dbReference>
<dbReference type="RefSeq" id="WP_109568380.1">
    <property type="nucleotide sequence ID" value="NZ_CP029463.1"/>
</dbReference>
<dbReference type="OrthoDB" id="1339830at2"/>
<dbReference type="KEGG" id="fse:DI487_03205"/>
<evidence type="ECO:0000313" key="2">
    <source>
        <dbReference type="EMBL" id="AWM12972.1"/>
    </source>
</evidence>
<sequence>MKKTTKIIVLLSLLTFNLSDCFAQYYKYALNINYGLSGVTDPSIQNFSHIGGGFSYEFDETYALQLDFGSDQYRLFNTALNKEGGVDMFRVSLQGVINLSTISDSQRVYDPINVLTHAGFGYSSVKSTVLEGNDKTVNFLGGITPRFRISNNLYFTLDATAIFVFSQHYNFDGNLSYENVVNSFTSITYNLTAGITYRFGEY</sequence>
<dbReference type="EMBL" id="CP029463">
    <property type="protein sequence ID" value="AWM12972.1"/>
    <property type="molecule type" value="Genomic_DNA"/>
</dbReference>
<evidence type="ECO:0000256" key="1">
    <source>
        <dbReference type="SAM" id="SignalP"/>
    </source>
</evidence>
<feature type="signal peptide" evidence="1">
    <location>
        <begin position="1"/>
        <end position="23"/>
    </location>
</feature>
<organism evidence="2 3">
    <name type="scientific">Flavobacterium sediminis</name>
    <dbReference type="NCBI Taxonomy" id="2201181"/>
    <lineage>
        <taxon>Bacteria</taxon>
        <taxon>Pseudomonadati</taxon>
        <taxon>Bacteroidota</taxon>
        <taxon>Flavobacteriia</taxon>
        <taxon>Flavobacteriales</taxon>
        <taxon>Flavobacteriaceae</taxon>
        <taxon>Flavobacterium</taxon>
    </lineage>
</organism>
<keyword evidence="3" id="KW-1185">Reference proteome</keyword>
<protein>
    <recommendedName>
        <fullName evidence="4">Outer membrane protein beta-barrel domain-containing protein</fullName>
    </recommendedName>
</protein>
<gene>
    <name evidence="2" type="ORF">DI487_03205</name>
</gene>
<accession>A0A2U8QS33</accession>
<proteinExistence type="predicted"/>
<evidence type="ECO:0000313" key="3">
    <source>
        <dbReference type="Proteomes" id="UP000245429"/>
    </source>
</evidence>
<dbReference type="AlphaFoldDB" id="A0A2U8QS33"/>
<evidence type="ECO:0008006" key="4">
    <source>
        <dbReference type="Google" id="ProtNLM"/>
    </source>
</evidence>